<keyword evidence="5" id="KW-1185">Reference proteome</keyword>
<feature type="compositionally biased region" description="Basic and acidic residues" evidence="1">
    <location>
        <begin position="624"/>
        <end position="641"/>
    </location>
</feature>
<feature type="chain" id="PRO_5035211498" description="Transmembrane protein" evidence="3">
    <location>
        <begin position="16"/>
        <end position="688"/>
    </location>
</feature>
<gene>
    <name evidence="4" type="ORF">PECAL_1P03230</name>
</gene>
<evidence type="ECO:0000313" key="4">
    <source>
        <dbReference type="EMBL" id="CAH0363977.1"/>
    </source>
</evidence>
<evidence type="ECO:0000256" key="3">
    <source>
        <dbReference type="SAM" id="SignalP"/>
    </source>
</evidence>
<evidence type="ECO:0008006" key="6">
    <source>
        <dbReference type="Google" id="ProtNLM"/>
    </source>
</evidence>
<dbReference type="EMBL" id="CAKKNE010000001">
    <property type="protein sequence ID" value="CAH0363977.1"/>
    <property type="molecule type" value="Genomic_DNA"/>
</dbReference>
<evidence type="ECO:0000256" key="2">
    <source>
        <dbReference type="SAM" id="Phobius"/>
    </source>
</evidence>
<sequence length="688" mass="78888">MRRTLLCCWAALTAATDVTFEPGPGLKKNEDGTYSRTYDAQAEGAAADANATAAAPKKPKRSFSINDIGKKEENITKSDFQLQAEKIFPALLNARWRLYTRIFVVLLLLWVMVRRYRPPTPRVVRQRRTYVARRYWLPFVLLVITITRHILADFTVTLTEEYLRRWNVEHGEVIKRLEADRPWTFNFSRYECRNASNATIAEKVHANKRLHKAVEEMHKQLGWANAEVAQQAVERQRLEAQFEVERAALSATLKRLAAVEDDVAGLAKALGFAEEEEDDDEGLTKSIVRRAKTAALHAAIAEDLELLNETEIQTLATKKKGLETAYNNTLKTFTPEAERRQKEKQTSMKTHIDRNPAVTFERSLNWTAVGHVLVQHARYDFKRRGWEQWCKDLWTNSPRFIPIKVYRRYTLLKSTLLWMRRGELGRSIEIRVLNATIQFNDTLKQKYNFSLNDVSSTFAPLGAQLYQCCDEMIIVSERWFSAFAGIVRYIYENMREFIKPRWKRACRFLRRWDAAPPVVKKRPGYALALFISSPFVGPPLLKCLFYWPVAAVRAYLSDLRCRVRKDVDYSKTHYATGQRLPFGTFLAVACAAIVTLAAMAASFYFAWHEEQAEEAFQKRLSKTRTESMIHSEDSDRRESRVMKTPSNSVLIGGAGPGAPMAPAVAVKPMSVDEKNRAIRARAVAEAKK</sequence>
<keyword evidence="2" id="KW-0812">Transmembrane</keyword>
<reference evidence="4" key="1">
    <citation type="submission" date="2021-11" db="EMBL/GenBank/DDBJ databases">
        <authorList>
            <consortium name="Genoscope - CEA"/>
            <person name="William W."/>
        </authorList>
    </citation>
    <scope>NUCLEOTIDE SEQUENCE</scope>
</reference>
<feature type="signal peptide" evidence="3">
    <location>
        <begin position="1"/>
        <end position="15"/>
    </location>
</feature>
<evidence type="ECO:0000313" key="5">
    <source>
        <dbReference type="Proteomes" id="UP000789595"/>
    </source>
</evidence>
<dbReference type="AlphaFoldDB" id="A0A8J2SEB3"/>
<feature type="transmembrane region" description="Helical" evidence="2">
    <location>
        <begin position="134"/>
        <end position="151"/>
    </location>
</feature>
<keyword evidence="3" id="KW-0732">Signal</keyword>
<feature type="region of interest" description="Disordered" evidence="1">
    <location>
        <begin position="624"/>
        <end position="655"/>
    </location>
</feature>
<feature type="transmembrane region" description="Helical" evidence="2">
    <location>
        <begin position="582"/>
        <end position="607"/>
    </location>
</feature>
<feature type="transmembrane region" description="Helical" evidence="2">
    <location>
        <begin position="96"/>
        <end position="113"/>
    </location>
</feature>
<proteinExistence type="predicted"/>
<organism evidence="4 5">
    <name type="scientific">Pelagomonas calceolata</name>
    <dbReference type="NCBI Taxonomy" id="35677"/>
    <lineage>
        <taxon>Eukaryota</taxon>
        <taxon>Sar</taxon>
        <taxon>Stramenopiles</taxon>
        <taxon>Ochrophyta</taxon>
        <taxon>Pelagophyceae</taxon>
        <taxon>Pelagomonadales</taxon>
        <taxon>Pelagomonadaceae</taxon>
        <taxon>Pelagomonas</taxon>
    </lineage>
</organism>
<keyword evidence="2" id="KW-1133">Transmembrane helix</keyword>
<evidence type="ECO:0000256" key="1">
    <source>
        <dbReference type="SAM" id="MobiDB-lite"/>
    </source>
</evidence>
<protein>
    <recommendedName>
        <fullName evidence="6">Transmembrane protein</fullName>
    </recommendedName>
</protein>
<accession>A0A8J2SEB3</accession>
<keyword evidence="2" id="KW-0472">Membrane</keyword>
<name>A0A8J2SEB3_9STRA</name>
<dbReference type="Proteomes" id="UP000789595">
    <property type="component" value="Unassembled WGS sequence"/>
</dbReference>
<comment type="caution">
    <text evidence="4">The sequence shown here is derived from an EMBL/GenBank/DDBJ whole genome shotgun (WGS) entry which is preliminary data.</text>
</comment>